<dbReference type="Pfam" id="PF26410">
    <property type="entry name" value="GH5_mannosidase"/>
    <property type="match status" value="1"/>
</dbReference>
<feature type="chain" id="PRO_5034852413" description="mannan endo-1,4-beta-mannosidase" evidence="6">
    <location>
        <begin position="20"/>
        <end position="440"/>
    </location>
</feature>
<evidence type="ECO:0000256" key="5">
    <source>
        <dbReference type="ARBA" id="ARBA00023295"/>
    </source>
</evidence>
<comment type="catalytic activity">
    <reaction evidence="1">
        <text>Random hydrolysis of (1-&gt;4)-beta-D-mannosidic linkages in mannans, galactomannans and glucomannans.</text>
        <dbReference type="EC" id="3.2.1.78"/>
    </reaction>
</comment>
<dbReference type="PANTHER" id="PTHR31451:SF21">
    <property type="entry name" value="MANNAN ENDO-1,4-BETA-MANNOSIDASE C"/>
    <property type="match status" value="1"/>
</dbReference>
<keyword evidence="5" id="KW-0326">Glycosidase</keyword>
<keyword evidence="9" id="KW-1185">Reference proteome</keyword>
<comment type="caution">
    <text evidence="8">The sequence shown here is derived from an EMBL/GenBank/DDBJ whole genome shotgun (WGS) entry which is preliminary data.</text>
</comment>
<dbReference type="InterPro" id="IPR001547">
    <property type="entry name" value="Glyco_hydro_5"/>
</dbReference>
<name>A0A8H6RXC8_9PEZI</name>
<dbReference type="InterPro" id="IPR045053">
    <property type="entry name" value="MAN-like"/>
</dbReference>
<keyword evidence="6" id="KW-0732">Signal</keyword>
<evidence type="ECO:0000313" key="9">
    <source>
        <dbReference type="Proteomes" id="UP000660729"/>
    </source>
</evidence>
<accession>A0A8H6RXC8</accession>
<dbReference type="OrthoDB" id="406631at2759"/>
<keyword evidence="4" id="KW-0378">Hydrolase</keyword>
<gene>
    <name evidence="8" type="ORF">HII31_00630</name>
</gene>
<reference evidence="8" key="1">
    <citation type="submission" date="2020-04" db="EMBL/GenBank/DDBJ databases">
        <title>Draft genome resource of the tomato pathogen Pseudocercospora fuligena.</title>
        <authorList>
            <person name="Zaccaron A."/>
        </authorList>
    </citation>
    <scope>NUCLEOTIDE SEQUENCE</scope>
    <source>
        <strain evidence="8">PF001</strain>
    </source>
</reference>
<dbReference type="EMBL" id="JABCIY010000004">
    <property type="protein sequence ID" value="KAF7197916.1"/>
    <property type="molecule type" value="Genomic_DNA"/>
</dbReference>
<dbReference type="Proteomes" id="UP000660729">
    <property type="component" value="Unassembled WGS sequence"/>
</dbReference>
<dbReference type="EC" id="3.2.1.78" evidence="3"/>
<organism evidence="8 9">
    <name type="scientific">Pseudocercospora fuligena</name>
    <dbReference type="NCBI Taxonomy" id="685502"/>
    <lineage>
        <taxon>Eukaryota</taxon>
        <taxon>Fungi</taxon>
        <taxon>Dikarya</taxon>
        <taxon>Ascomycota</taxon>
        <taxon>Pezizomycotina</taxon>
        <taxon>Dothideomycetes</taxon>
        <taxon>Dothideomycetidae</taxon>
        <taxon>Mycosphaerellales</taxon>
        <taxon>Mycosphaerellaceae</taxon>
        <taxon>Pseudocercospora</taxon>
    </lineage>
</organism>
<dbReference type="Gene3D" id="3.20.20.80">
    <property type="entry name" value="Glycosidases"/>
    <property type="match status" value="1"/>
</dbReference>
<comment type="similarity">
    <text evidence="2">Belongs to the glycosyl hydrolase 5 (cellulase A) family.</text>
</comment>
<dbReference type="PANTHER" id="PTHR31451">
    <property type="match status" value="1"/>
</dbReference>
<dbReference type="SUPFAM" id="SSF51445">
    <property type="entry name" value="(Trans)glycosidases"/>
    <property type="match status" value="1"/>
</dbReference>
<dbReference type="GO" id="GO:0016985">
    <property type="term" value="F:mannan endo-1,4-beta-mannosidase activity"/>
    <property type="evidence" value="ECO:0007669"/>
    <property type="project" value="UniProtKB-EC"/>
</dbReference>
<dbReference type="GO" id="GO:0046355">
    <property type="term" value="P:mannan catabolic process"/>
    <property type="evidence" value="ECO:0007669"/>
    <property type="project" value="UniProtKB-ARBA"/>
</dbReference>
<evidence type="ECO:0000256" key="3">
    <source>
        <dbReference type="ARBA" id="ARBA00012706"/>
    </source>
</evidence>
<evidence type="ECO:0000256" key="1">
    <source>
        <dbReference type="ARBA" id="ARBA00001678"/>
    </source>
</evidence>
<evidence type="ECO:0000256" key="6">
    <source>
        <dbReference type="SAM" id="SignalP"/>
    </source>
</evidence>
<evidence type="ECO:0000256" key="2">
    <source>
        <dbReference type="ARBA" id="ARBA00005641"/>
    </source>
</evidence>
<evidence type="ECO:0000259" key="7">
    <source>
        <dbReference type="Pfam" id="PF26410"/>
    </source>
</evidence>
<feature type="signal peptide" evidence="6">
    <location>
        <begin position="1"/>
        <end position="19"/>
    </location>
</feature>
<dbReference type="InterPro" id="IPR017853">
    <property type="entry name" value="GH"/>
</dbReference>
<evidence type="ECO:0000313" key="8">
    <source>
        <dbReference type="EMBL" id="KAF7197916.1"/>
    </source>
</evidence>
<sequence>MASRIFSLIIASAMAVVAATMAPPPHTFVSTKGTKFRLNGENFYFAGSNAYYLPFSQNRSDIEVGFRAANEAGLKVIRTWGFNDKNRTYQPNGFPKYGGEGAGETETVFQWWQDGKSEINLQPFDKVVNAARANDIKLIVALTNNWADYGGMDVYTANLGGSYPYHDDFYRVPAIKDAFKRYIKAMVTRYKNSPAIMAWELANEPRCGADPDRNLPRSPGDCTPGLLTAWKDEMSTYIKSHDPNHLVTTGSEGQYTRFNPDDAFYNGTDGGDFLAELSLPNVDFGTFHTYPYVHPSEQAVLYATIFADEFVAEIGGPSLSSGPRNGSETMQILASTRKNLLFMKNMVMTQEDDMRYGWLNAADRLKDLKKTAAANETRMAVMKLWQATTLELKMSDLYWQFGYSNFSYGRNHNDGFTIYLDEYATSATSTPWDRETLIVV</sequence>
<proteinExistence type="inferred from homology"/>
<evidence type="ECO:0000256" key="4">
    <source>
        <dbReference type="ARBA" id="ARBA00022801"/>
    </source>
</evidence>
<feature type="domain" description="Glycoside hydrolase family 5" evidence="7">
    <location>
        <begin position="27"/>
        <end position="258"/>
    </location>
</feature>
<protein>
    <recommendedName>
        <fullName evidence="3">mannan endo-1,4-beta-mannosidase</fullName>
        <ecNumber evidence="3">3.2.1.78</ecNumber>
    </recommendedName>
</protein>
<dbReference type="AlphaFoldDB" id="A0A8H6RXC8"/>